<feature type="domain" description="Flavoprotein" evidence="1">
    <location>
        <begin position="14"/>
        <end position="182"/>
    </location>
</feature>
<comment type="caution">
    <text evidence="2">The sequence shown here is derived from an EMBL/GenBank/DDBJ whole genome shotgun (WGS) entry which is preliminary data.</text>
</comment>
<dbReference type="InterPro" id="IPR003382">
    <property type="entry name" value="Flavoprotein"/>
</dbReference>
<keyword evidence="3" id="KW-1185">Reference proteome</keyword>
<dbReference type="PANTHER" id="PTHR14359:SF6">
    <property type="entry name" value="PHOSPHOPANTOTHENOYLCYSTEINE DECARBOXYLASE"/>
    <property type="match status" value="1"/>
</dbReference>
<reference evidence="2 3" key="1">
    <citation type="journal article" date="2020" name="Syst. Appl. Microbiol.">
        <title>Alienimonas chondri sp. nov., a novel planctomycete isolated from the biofilm of the red alga Chondrus crispus.</title>
        <authorList>
            <person name="Vitorino I."/>
            <person name="Albuquerque L."/>
            <person name="Wiegand S."/>
            <person name="Kallscheuer N."/>
            <person name="da Costa M.S."/>
            <person name="Lobo-da-Cunha A."/>
            <person name="Jogler C."/>
            <person name="Lage O.M."/>
        </authorList>
    </citation>
    <scope>NUCLEOTIDE SEQUENCE [LARGE SCALE GENOMIC DNA]</scope>
    <source>
        <strain evidence="2 3">LzC2</strain>
    </source>
</reference>
<accession>A0ABX1V9N9</accession>
<proteinExistence type="predicted"/>
<evidence type="ECO:0000313" key="2">
    <source>
        <dbReference type="EMBL" id="NNJ24469.1"/>
    </source>
</evidence>
<evidence type="ECO:0000313" key="3">
    <source>
        <dbReference type="Proteomes" id="UP000609651"/>
    </source>
</evidence>
<dbReference type="Pfam" id="PF02441">
    <property type="entry name" value="Flavoprotein"/>
    <property type="match status" value="1"/>
</dbReference>
<dbReference type="Gene3D" id="3.40.50.1950">
    <property type="entry name" value="Flavin prenyltransferase-like"/>
    <property type="match status" value="1"/>
</dbReference>
<dbReference type="Proteomes" id="UP000609651">
    <property type="component" value="Unassembled WGS sequence"/>
</dbReference>
<dbReference type="PANTHER" id="PTHR14359">
    <property type="entry name" value="HOMO-OLIGOMERIC FLAVIN CONTAINING CYS DECARBOXYLASE FAMILY"/>
    <property type="match status" value="1"/>
</dbReference>
<dbReference type="RefSeq" id="WP_171183444.1">
    <property type="nucleotide sequence ID" value="NZ_WTPX01000009.1"/>
</dbReference>
<dbReference type="SUPFAM" id="SSF52507">
    <property type="entry name" value="Homo-oligomeric flavin-containing Cys decarboxylases, HFCD"/>
    <property type="match status" value="1"/>
</dbReference>
<gene>
    <name evidence="2" type="primary">coaBC_2</name>
    <name evidence="2" type="ORF">LzC2_05260</name>
</gene>
<dbReference type="InterPro" id="IPR036551">
    <property type="entry name" value="Flavin_trans-like"/>
</dbReference>
<organism evidence="2 3">
    <name type="scientific">Alienimonas chondri</name>
    <dbReference type="NCBI Taxonomy" id="2681879"/>
    <lineage>
        <taxon>Bacteria</taxon>
        <taxon>Pseudomonadati</taxon>
        <taxon>Planctomycetota</taxon>
        <taxon>Planctomycetia</taxon>
        <taxon>Planctomycetales</taxon>
        <taxon>Planctomycetaceae</taxon>
        <taxon>Alienimonas</taxon>
    </lineage>
</organism>
<dbReference type="EMBL" id="WTPX01000009">
    <property type="protein sequence ID" value="NNJ24469.1"/>
    <property type="molecule type" value="Genomic_DNA"/>
</dbReference>
<sequence>MSADHAAAAFRDREILLGVCGGVAAYKTADLCSKFVQAGAGVTVVMTRGAGSFIGATTFEALTGRPVYSEMYAPKEHPRGEHIGLAERAELFVVAPATAHFLAKAALGLADDLLSTLVLTCECPTLFAPAMNTAMWESPSVQRNVATLRSDGHGLVGPGEGWLSCGRVGAGRMAEPDAIFTAAAGALPAVRDDA</sequence>
<name>A0ABX1V9N9_9PLAN</name>
<protein>
    <submittedName>
        <fullName evidence="2">Coenzyme A biosynthesis bifunctional protein CoaBC</fullName>
    </submittedName>
</protein>
<evidence type="ECO:0000259" key="1">
    <source>
        <dbReference type="Pfam" id="PF02441"/>
    </source>
</evidence>